<evidence type="ECO:0000256" key="1">
    <source>
        <dbReference type="ARBA" id="ARBA00004117"/>
    </source>
</evidence>
<keyword evidence="4 9" id="KW-0812">Transmembrane</keyword>
<dbReference type="GO" id="GO:0005886">
    <property type="term" value="C:plasma membrane"/>
    <property type="evidence" value="ECO:0007669"/>
    <property type="project" value="UniProtKB-SubCell"/>
</dbReference>
<evidence type="ECO:0000256" key="9">
    <source>
        <dbReference type="SAM" id="Phobius"/>
    </source>
</evidence>
<evidence type="ECO:0000256" key="6">
    <source>
        <dbReference type="ARBA" id="ARBA00023136"/>
    </source>
</evidence>
<reference evidence="11" key="1">
    <citation type="submission" date="2016-10" db="EMBL/GenBank/DDBJ databases">
        <authorList>
            <person name="Varghese N."/>
            <person name="Submissions S."/>
        </authorList>
    </citation>
    <scope>NUCLEOTIDE SEQUENCE [LARGE SCALE GENOMIC DNA]</scope>
    <source>
        <strain evidence="11">930I</strain>
    </source>
</reference>
<sequence>MGEGAVSDLSLADYAQFVGALMLVVGVILTGGALLRRYGPEALRGLTPGARGRRLKLVESLPVGARHRLVLVKRDDREHLLLLGTTDVVVERGIAPPGAEPAPGETTP</sequence>
<accession>A0A1G8DHV5</accession>
<dbReference type="EMBL" id="FNCV01000008">
    <property type="protein sequence ID" value="SDH57287.1"/>
    <property type="molecule type" value="Genomic_DNA"/>
</dbReference>
<dbReference type="Pfam" id="PF04347">
    <property type="entry name" value="FliO"/>
    <property type="match status" value="1"/>
</dbReference>
<comment type="similarity">
    <text evidence="8">Belongs to the FliO/MopB family.</text>
</comment>
<evidence type="ECO:0000256" key="7">
    <source>
        <dbReference type="ARBA" id="ARBA00023143"/>
    </source>
</evidence>
<organism evidence="10 11">
    <name type="scientific">Roseospirillum parvum</name>
    <dbReference type="NCBI Taxonomy" id="83401"/>
    <lineage>
        <taxon>Bacteria</taxon>
        <taxon>Pseudomonadati</taxon>
        <taxon>Pseudomonadota</taxon>
        <taxon>Alphaproteobacteria</taxon>
        <taxon>Rhodospirillales</taxon>
        <taxon>Rhodospirillaceae</taxon>
        <taxon>Roseospirillum</taxon>
    </lineage>
</organism>
<dbReference type="InterPro" id="IPR022781">
    <property type="entry name" value="Flagellar_biosynth_FliO"/>
</dbReference>
<dbReference type="AlphaFoldDB" id="A0A1G8DHV5"/>
<name>A0A1G8DHV5_9PROT</name>
<dbReference type="PANTHER" id="PTHR38766:SF1">
    <property type="entry name" value="FLAGELLAR PROTEIN FLIO"/>
    <property type="match status" value="1"/>
</dbReference>
<keyword evidence="3" id="KW-1003">Cell membrane</keyword>
<gene>
    <name evidence="10" type="ORF">SAMN05421742_10824</name>
</gene>
<dbReference type="InterPro" id="IPR052205">
    <property type="entry name" value="FliO/MopB"/>
</dbReference>
<evidence type="ECO:0000256" key="2">
    <source>
        <dbReference type="ARBA" id="ARBA00004236"/>
    </source>
</evidence>
<keyword evidence="10" id="KW-0966">Cell projection</keyword>
<proteinExistence type="inferred from homology"/>
<dbReference type="GO" id="GO:0009425">
    <property type="term" value="C:bacterial-type flagellum basal body"/>
    <property type="evidence" value="ECO:0007669"/>
    <property type="project" value="UniProtKB-SubCell"/>
</dbReference>
<evidence type="ECO:0000256" key="8">
    <source>
        <dbReference type="ARBA" id="ARBA00037937"/>
    </source>
</evidence>
<dbReference type="OrthoDB" id="8456606at2"/>
<evidence type="ECO:0000313" key="10">
    <source>
        <dbReference type="EMBL" id="SDH57287.1"/>
    </source>
</evidence>
<keyword evidence="7" id="KW-0975">Bacterial flagellum</keyword>
<evidence type="ECO:0000256" key="3">
    <source>
        <dbReference type="ARBA" id="ARBA00022475"/>
    </source>
</evidence>
<feature type="transmembrane region" description="Helical" evidence="9">
    <location>
        <begin position="14"/>
        <end position="35"/>
    </location>
</feature>
<keyword evidence="11" id="KW-1185">Reference proteome</keyword>
<comment type="subcellular location">
    <subcellularLocation>
        <location evidence="1">Bacterial flagellum basal body</location>
    </subcellularLocation>
    <subcellularLocation>
        <location evidence="2">Cell membrane</location>
    </subcellularLocation>
</comment>
<dbReference type="PANTHER" id="PTHR38766">
    <property type="entry name" value="FLAGELLAR PROTEIN FLIO"/>
    <property type="match status" value="1"/>
</dbReference>
<keyword evidence="5 9" id="KW-1133">Transmembrane helix</keyword>
<dbReference type="Proteomes" id="UP000217076">
    <property type="component" value="Unassembled WGS sequence"/>
</dbReference>
<protein>
    <submittedName>
        <fullName evidence="10">Flagellar protein FliO/FliZ</fullName>
    </submittedName>
</protein>
<keyword evidence="10" id="KW-0282">Flagellum</keyword>
<dbReference type="GO" id="GO:0044781">
    <property type="term" value="P:bacterial-type flagellum organization"/>
    <property type="evidence" value="ECO:0007669"/>
    <property type="project" value="InterPro"/>
</dbReference>
<dbReference type="STRING" id="83401.SAMN05421742_10824"/>
<evidence type="ECO:0000256" key="4">
    <source>
        <dbReference type="ARBA" id="ARBA00022692"/>
    </source>
</evidence>
<keyword evidence="10" id="KW-0969">Cilium</keyword>
<keyword evidence="6 9" id="KW-0472">Membrane</keyword>
<evidence type="ECO:0000256" key="5">
    <source>
        <dbReference type="ARBA" id="ARBA00022989"/>
    </source>
</evidence>
<evidence type="ECO:0000313" key="11">
    <source>
        <dbReference type="Proteomes" id="UP000217076"/>
    </source>
</evidence>